<evidence type="ECO:0000259" key="2">
    <source>
        <dbReference type="Pfam" id="PF20150"/>
    </source>
</evidence>
<name>A0A194XPG6_MOLSC</name>
<dbReference type="InParanoid" id="A0A194XPG6"/>
<proteinExistence type="predicted"/>
<accession>A0A194XPG6</accession>
<dbReference type="Pfam" id="PF20150">
    <property type="entry name" value="2EXR"/>
    <property type="match status" value="1"/>
</dbReference>
<dbReference type="PANTHER" id="PTHR35910">
    <property type="entry name" value="2EXR DOMAIN-CONTAINING PROTEIN"/>
    <property type="match status" value="1"/>
</dbReference>
<evidence type="ECO:0000313" key="4">
    <source>
        <dbReference type="Proteomes" id="UP000070700"/>
    </source>
</evidence>
<dbReference type="Proteomes" id="UP000070700">
    <property type="component" value="Unassembled WGS sequence"/>
</dbReference>
<keyword evidence="4" id="KW-1185">Reference proteome</keyword>
<gene>
    <name evidence="3" type="ORF">LY89DRAFT_768223</name>
</gene>
<reference evidence="3 4" key="1">
    <citation type="submission" date="2015-10" db="EMBL/GenBank/DDBJ databases">
        <title>Full genome of DAOMC 229536 Phialocephala scopiformis, a fungal endophyte of spruce producing the potent anti-insectan compound rugulosin.</title>
        <authorList>
            <consortium name="DOE Joint Genome Institute"/>
            <person name="Walker A.K."/>
            <person name="Frasz S.L."/>
            <person name="Seifert K.A."/>
            <person name="Miller J.D."/>
            <person name="Mondo S.J."/>
            <person name="Labutti K."/>
            <person name="Lipzen A."/>
            <person name="Dockter R."/>
            <person name="Kennedy M."/>
            <person name="Grigoriev I.V."/>
            <person name="Spatafora J.W."/>
        </authorList>
    </citation>
    <scope>NUCLEOTIDE SEQUENCE [LARGE SCALE GENOMIC DNA]</scope>
    <source>
        <strain evidence="3 4">CBS 120377</strain>
    </source>
</reference>
<evidence type="ECO:0000313" key="3">
    <source>
        <dbReference type="EMBL" id="KUJ21964.1"/>
    </source>
</evidence>
<dbReference type="InterPro" id="IPR045518">
    <property type="entry name" value="2EXR"/>
</dbReference>
<dbReference type="PANTHER" id="PTHR35910:SF6">
    <property type="entry name" value="2EXR DOMAIN-CONTAINING PROTEIN"/>
    <property type="match status" value="1"/>
</dbReference>
<dbReference type="AlphaFoldDB" id="A0A194XPG6"/>
<dbReference type="GeneID" id="28831502"/>
<dbReference type="OrthoDB" id="3555369at2759"/>
<evidence type="ECO:0000256" key="1">
    <source>
        <dbReference type="SAM" id="MobiDB-lite"/>
    </source>
</evidence>
<sequence length="305" mass="34189">MATNAPQREPKDERPLVGAPLTEDELAPTSNPPHPIHDQLRSLSSSITSLSISEPCSTPRGDFEPFANLAIELRLAIWDIIATEPRLVHWRPGGGKQPTILAVNHESREVGLKNFTLCFDRYLRSGVYAIFVNIEIDTLYRKQMVPNLTRMRDAGAIPLPSTMGVDGPVGPNWNVRYWTKSLRRLCISIHEAFAVPKTPGRMPGGRGRQQQGIWPKLKAMCPDLEELIVAVPRIRHESVYQVHTILPQKLVYLHDLMDLPAGYGTAEEQMKMATIVADLVRVQGRGHLLKLKMKFQLIGSRQEGC</sequence>
<feature type="region of interest" description="Disordered" evidence="1">
    <location>
        <begin position="1"/>
        <end position="39"/>
    </location>
</feature>
<dbReference type="RefSeq" id="XP_018076319.1">
    <property type="nucleotide sequence ID" value="XM_018221776.1"/>
</dbReference>
<organism evidence="3 4">
    <name type="scientific">Mollisia scopiformis</name>
    <name type="common">Conifer needle endophyte fungus</name>
    <name type="synonym">Phialocephala scopiformis</name>
    <dbReference type="NCBI Taxonomy" id="149040"/>
    <lineage>
        <taxon>Eukaryota</taxon>
        <taxon>Fungi</taxon>
        <taxon>Dikarya</taxon>
        <taxon>Ascomycota</taxon>
        <taxon>Pezizomycotina</taxon>
        <taxon>Leotiomycetes</taxon>
        <taxon>Helotiales</taxon>
        <taxon>Mollisiaceae</taxon>
        <taxon>Mollisia</taxon>
    </lineage>
</organism>
<protein>
    <recommendedName>
        <fullName evidence="2">2EXR domain-containing protein</fullName>
    </recommendedName>
</protein>
<feature type="domain" description="2EXR" evidence="2">
    <location>
        <begin position="63"/>
        <end position="139"/>
    </location>
</feature>
<dbReference type="EMBL" id="KQ947407">
    <property type="protein sequence ID" value="KUJ21964.1"/>
    <property type="molecule type" value="Genomic_DNA"/>
</dbReference>
<dbReference type="KEGG" id="psco:LY89DRAFT_768223"/>